<reference evidence="1" key="2">
    <citation type="submission" date="2020-02" db="EMBL/GenBank/DDBJ databases">
        <title>Identification and distribution of gene clusters putatively required for synthesis of sphingolipid metabolism inhibitors in phylogenetically diverse species of the filamentous fungus Fusarium.</title>
        <authorList>
            <person name="Kim H.-S."/>
            <person name="Busman M."/>
            <person name="Brown D.W."/>
            <person name="Divon H."/>
            <person name="Uhlig S."/>
            <person name="Proctor R.H."/>
        </authorList>
    </citation>
    <scope>NUCLEOTIDE SEQUENCE</scope>
    <source>
        <strain evidence="1">NRRL 25174</strain>
    </source>
</reference>
<dbReference type="GO" id="GO:0006631">
    <property type="term" value="P:fatty acid metabolic process"/>
    <property type="evidence" value="ECO:0007669"/>
    <property type="project" value="InterPro"/>
</dbReference>
<sequence>MIDDEYLLEEAEGSQPMGAPSLLDALVASIKIFNIVAEAREVNAASFSQALDMPELMRILQLNENLNKIEADLPEHLKYKKGQRTTSAREMVLHFQAEDSSRSKIISTNAMFVTLSATTVLIASSALPGIEGDLADPPSLHTSAIAKAFEILDANEWRVEGVAETRTKLQQFLQTVENAIRDREYAQMSHDTLGGQSDSQLMFSEQTSFFDNIDLSGDFWMPGLDGLLYLFLNPNHKMYYSKGNYEAFARPLKPEGIESKTAWIVGSGLAGLSTAAFLVRDAQMPGKNITVLEELKLPGGALDGIKEPEKGFVIRGGREMESHFECLWDLFRSVPSIEEKGASVLDEFYWLNKRDPNFSLQRATINQGQDAETGQLFTLSEKAQAEITKLFLATRSEVETKRIDQVFSEDFFKSNFWLYWQTMFAFQTWHSALEMKLYLHRFVNHIKGMPNFSTLKFTKYNQYESLVLPLHKWLEDQGVVFQYSTEVQDVDFDLKEDKKTATFIHWVRDGVKGGQTLGPNDLVFMTIGSLTENSGLGDQNTPARLHDGPAPAWDLWRRIAAKDPSFGRPQVFCGDISSTKWMSATVTTLDKRVPEYIQKICKRDPFSGKVVTGGIVTVRDSSWIMSWTVNRQPHFKNQPKDQIVVWVYGLLVEKEGDYVKKPMQDCTGEEITQEWLYHMGVPEGDIPALAADGAKCVPVMMPYVTSFFMPRQAGDRPDVVPTGAENFAFIGQFAETTRDTIFTTEYSVRTGMESVYQLAGVDRGVPEVFGSTYDVRVLLDAMCQLRDGKELATWLPERIRRLLVNKLEGSQIGQLMHEYHLI</sequence>
<dbReference type="AlphaFoldDB" id="A0A9P5DRI6"/>
<gene>
    <name evidence="1" type="ORF">FBEOM_14051</name>
</gene>
<proteinExistence type="predicted"/>
<dbReference type="Proteomes" id="UP000730481">
    <property type="component" value="Unassembled WGS sequence"/>
</dbReference>
<keyword evidence="2" id="KW-1185">Reference proteome</keyword>
<dbReference type="Pfam" id="PF06100">
    <property type="entry name" value="MCRA"/>
    <property type="match status" value="1"/>
</dbReference>
<dbReference type="GO" id="GO:0071949">
    <property type="term" value="F:FAD binding"/>
    <property type="evidence" value="ECO:0007669"/>
    <property type="project" value="InterPro"/>
</dbReference>
<dbReference type="InterPro" id="IPR010354">
    <property type="entry name" value="Oleate_hydratase"/>
</dbReference>
<dbReference type="NCBIfam" id="NF010584">
    <property type="entry name" value="PRK13977.1"/>
    <property type="match status" value="1"/>
</dbReference>
<protein>
    <submittedName>
        <fullName evidence="1">Myosin-crossreactive antigen</fullName>
    </submittedName>
</protein>
<dbReference type="SUPFAM" id="SSF51905">
    <property type="entry name" value="FAD/NAD(P)-binding domain"/>
    <property type="match status" value="1"/>
</dbReference>
<reference evidence="1" key="1">
    <citation type="journal article" date="2017" name="Mycologia">
        <title>Fusarium algeriense, sp. nov., a novel toxigenic crown rot pathogen of durum wheat from Algeria is nested in the Fusarium burgessii species complex.</title>
        <authorList>
            <person name="Laraba I."/>
            <person name="Keddad A."/>
            <person name="Boureghda H."/>
            <person name="Abdallah N."/>
            <person name="Vaughan M.M."/>
            <person name="Proctor R.H."/>
            <person name="Busman M."/>
            <person name="O'Donnell K."/>
        </authorList>
    </citation>
    <scope>NUCLEOTIDE SEQUENCE</scope>
    <source>
        <strain evidence="1">NRRL 25174</strain>
    </source>
</reference>
<comment type="caution">
    <text evidence="1">The sequence shown here is derived from an EMBL/GenBank/DDBJ whole genome shotgun (WGS) entry which is preliminary data.</text>
</comment>
<dbReference type="EMBL" id="PVQB02001158">
    <property type="protein sequence ID" value="KAF4332159.1"/>
    <property type="molecule type" value="Genomic_DNA"/>
</dbReference>
<dbReference type="InterPro" id="IPR036188">
    <property type="entry name" value="FAD/NAD-bd_sf"/>
</dbReference>
<accession>A0A9P5DRI6</accession>
<name>A0A9P5DRI6_9HYPO</name>
<dbReference type="Gene3D" id="3.50.50.60">
    <property type="entry name" value="FAD/NAD(P)-binding domain"/>
    <property type="match status" value="2"/>
</dbReference>
<dbReference type="PANTHER" id="PTHR37417">
    <property type="entry name" value="67 KDA MYOSIN-CROSS-REACTIVE ANTIGEN FAMILY PROTEIN (AFU_ORTHOLOGUE AFUA_5G09970)"/>
    <property type="match status" value="1"/>
</dbReference>
<dbReference type="PANTHER" id="PTHR37417:SF3">
    <property type="entry name" value="MYOSIN-CROSSREACTIVE PROTEIN"/>
    <property type="match status" value="1"/>
</dbReference>
<dbReference type="Gene3D" id="3.30.9.80">
    <property type="match status" value="1"/>
</dbReference>
<organism evidence="1 2">
    <name type="scientific">Fusarium beomiforme</name>
    <dbReference type="NCBI Taxonomy" id="44412"/>
    <lineage>
        <taxon>Eukaryota</taxon>
        <taxon>Fungi</taxon>
        <taxon>Dikarya</taxon>
        <taxon>Ascomycota</taxon>
        <taxon>Pezizomycotina</taxon>
        <taxon>Sordariomycetes</taxon>
        <taxon>Hypocreomycetidae</taxon>
        <taxon>Hypocreales</taxon>
        <taxon>Nectriaceae</taxon>
        <taxon>Fusarium</taxon>
        <taxon>Fusarium burgessii species complex</taxon>
    </lineage>
</organism>
<evidence type="ECO:0000313" key="1">
    <source>
        <dbReference type="EMBL" id="KAF4332159.1"/>
    </source>
</evidence>
<dbReference type="GO" id="GO:0050151">
    <property type="term" value="F:oleate hydratase activity"/>
    <property type="evidence" value="ECO:0007669"/>
    <property type="project" value="InterPro"/>
</dbReference>
<evidence type="ECO:0000313" key="2">
    <source>
        <dbReference type="Proteomes" id="UP000730481"/>
    </source>
</evidence>
<dbReference type="OrthoDB" id="545169at2759"/>